<proteinExistence type="predicted"/>
<sequence length="180" mass="19555">MTKGECTMKKIFAVLLSAALCAGMLAGCGSKPAASGDSTEMKEGQTIQTVVDRIIDEVGIAMPAEIDDTLMKDVFYIDPEKDVDEYYGQFAMVNVSADNLLAVKAKPEQKDAVIEAMGKRLKDVQASFANYLPDQSEKAQKGRVVDRGNYVFLVILGESPESFDDDLDRAVKIIDEAFAA</sequence>
<dbReference type="Pfam" id="PF14270">
    <property type="entry name" value="DUF4358"/>
    <property type="match status" value="1"/>
</dbReference>
<evidence type="ECO:0000256" key="1">
    <source>
        <dbReference type="SAM" id="SignalP"/>
    </source>
</evidence>
<comment type="caution">
    <text evidence="2">The sequence shown here is derived from an EMBL/GenBank/DDBJ whole genome shotgun (WGS) entry which is preliminary data.</text>
</comment>
<feature type="chain" id="PRO_5038667757" evidence="1">
    <location>
        <begin position="27"/>
        <end position="180"/>
    </location>
</feature>
<reference evidence="2 3" key="1">
    <citation type="submission" date="2018-10" db="EMBL/GenBank/DDBJ databases">
        <title>Anaerotruncus faecis sp. nov., isolated from human feces.</title>
        <authorList>
            <person name="Wang Y.-J."/>
        </authorList>
    </citation>
    <scope>NUCLEOTIDE SEQUENCE [LARGE SCALE GENOMIC DNA]</scope>
    <source>
        <strain evidence="2 3">22A2-44</strain>
    </source>
</reference>
<feature type="signal peptide" evidence="1">
    <location>
        <begin position="1"/>
        <end position="26"/>
    </location>
</feature>
<gene>
    <name evidence="2" type="ORF">D4A47_01040</name>
</gene>
<name>A0A498CUE7_9FIRM</name>
<protein>
    <submittedName>
        <fullName evidence="2">DUF4358 domain-containing protein</fullName>
    </submittedName>
</protein>
<keyword evidence="3" id="KW-1185">Reference proteome</keyword>
<dbReference type="Proteomes" id="UP000276301">
    <property type="component" value="Unassembled WGS sequence"/>
</dbReference>
<dbReference type="EMBL" id="RCHT01000001">
    <property type="protein sequence ID" value="RLL14599.1"/>
    <property type="molecule type" value="Genomic_DNA"/>
</dbReference>
<evidence type="ECO:0000313" key="3">
    <source>
        <dbReference type="Proteomes" id="UP000276301"/>
    </source>
</evidence>
<evidence type="ECO:0000313" key="2">
    <source>
        <dbReference type="EMBL" id="RLL14599.1"/>
    </source>
</evidence>
<keyword evidence="1" id="KW-0732">Signal</keyword>
<dbReference type="InterPro" id="IPR025648">
    <property type="entry name" value="DUF4358"/>
</dbReference>
<dbReference type="AlphaFoldDB" id="A0A498CUE7"/>
<dbReference type="PROSITE" id="PS51257">
    <property type="entry name" value="PROKAR_LIPOPROTEIN"/>
    <property type="match status" value="1"/>
</dbReference>
<organism evidence="2 3">
    <name type="scientific">Anaerotruncus massiliensis</name>
    <name type="common">ex Liu et al. 2021</name>
    <dbReference type="NCBI Taxonomy" id="2321404"/>
    <lineage>
        <taxon>Bacteria</taxon>
        <taxon>Bacillati</taxon>
        <taxon>Bacillota</taxon>
        <taxon>Clostridia</taxon>
        <taxon>Eubacteriales</taxon>
        <taxon>Oscillospiraceae</taxon>
        <taxon>Anaerotruncus</taxon>
    </lineage>
</organism>
<accession>A0A498CUE7</accession>